<keyword evidence="4" id="KW-0418">Kinase</keyword>
<feature type="transmembrane region" description="Helical" evidence="2">
    <location>
        <begin position="505"/>
        <end position="524"/>
    </location>
</feature>
<evidence type="ECO:0000313" key="5">
    <source>
        <dbReference type="Proteomes" id="UP001589738"/>
    </source>
</evidence>
<dbReference type="InterPro" id="IPR000719">
    <property type="entry name" value="Prot_kinase_dom"/>
</dbReference>
<evidence type="ECO:0000313" key="4">
    <source>
        <dbReference type="EMBL" id="MFC0477242.1"/>
    </source>
</evidence>
<dbReference type="InterPro" id="IPR050154">
    <property type="entry name" value="UbiB_kinase"/>
</dbReference>
<dbReference type="SUPFAM" id="SSF56112">
    <property type="entry name" value="Protein kinase-like (PK-like)"/>
    <property type="match status" value="1"/>
</dbReference>
<evidence type="ECO:0000256" key="1">
    <source>
        <dbReference type="ARBA" id="ARBA00009670"/>
    </source>
</evidence>
<proteinExistence type="inferred from homology"/>
<dbReference type="PROSITE" id="PS50011">
    <property type="entry name" value="PROTEIN_KINASE_DOM"/>
    <property type="match status" value="1"/>
</dbReference>
<dbReference type="EMBL" id="JBHLUU010000118">
    <property type="protein sequence ID" value="MFC0477242.1"/>
    <property type="molecule type" value="Genomic_DNA"/>
</dbReference>
<dbReference type="GO" id="GO:0016301">
    <property type="term" value="F:kinase activity"/>
    <property type="evidence" value="ECO:0007669"/>
    <property type="project" value="UniProtKB-KW"/>
</dbReference>
<reference evidence="4 5" key="1">
    <citation type="submission" date="2024-09" db="EMBL/GenBank/DDBJ databases">
        <authorList>
            <person name="Sun Q."/>
            <person name="Mori K."/>
        </authorList>
    </citation>
    <scope>NUCLEOTIDE SEQUENCE [LARGE SCALE GENOMIC DNA]</scope>
    <source>
        <strain evidence="4 5">CGMCC 1.9126</strain>
    </source>
</reference>
<comment type="caution">
    <text evidence="4">The sequence shown here is derived from an EMBL/GenBank/DDBJ whole genome shotgun (WGS) entry which is preliminary data.</text>
</comment>
<feature type="transmembrane region" description="Helical" evidence="2">
    <location>
        <begin position="6"/>
        <end position="27"/>
    </location>
</feature>
<keyword evidence="4" id="KW-0808">Transferase</keyword>
<evidence type="ECO:0000259" key="3">
    <source>
        <dbReference type="PROSITE" id="PS50011"/>
    </source>
</evidence>
<keyword evidence="5" id="KW-1185">Reference proteome</keyword>
<keyword evidence="2" id="KW-0812">Transmembrane</keyword>
<accession>A0ABV6KW47</accession>
<dbReference type="InterPro" id="IPR011009">
    <property type="entry name" value="Kinase-like_dom_sf"/>
</dbReference>
<dbReference type="PANTHER" id="PTHR10566">
    <property type="entry name" value="CHAPERONE-ACTIVITY OF BC1 COMPLEX CABC1 -RELATED"/>
    <property type="match status" value="1"/>
</dbReference>
<protein>
    <submittedName>
        <fullName evidence="4">ABC1 kinase family protein</fullName>
    </submittedName>
</protein>
<gene>
    <name evidence="4" type="ORF">ACFFHF_18745</name>
</gene>
<dbReference type="Proteomes" id="UP001589738">
    <property type="component" value="Unassembled WGS sequence"/>
</dbReference>
<keyword evidence="2" id="KW-0472">Membrane</keyword>
<dbReference type="CDD" id="cd05121">
    <property type="entry name" value="ABC1_ADCK3-like"/>
    <property type="match status" value="1"/>
</dbReference>
<keyword evidence="2" id="KW-1133">Transmembrane helix</keyword>
<sequence>MKVQSKFIRMTKVLSLAFTIFLQIYWYKLRRKPESEWEKLWGKIGERFRKTLFELEGLLIKIGQILSIRSDLLPHAFIKQMEDLTDHVPPSKWEDIEKILEKEWGGSIYQHIESIEKEAIASASIGEVYQALLKNGTKVAVKVQRPNIQSIVQIDFRTLGMIIWFADHFVPVPKGFINFQMLYKELREVIERELDFAKELEALQSFSNRFSDHDTVKIPNVFPELCTKKVLVMEWVEGIKLTDVEGLKQVEISRKEIAQKLIELFLPQWLEPGYFHADPHPGNVMISQEGKIILLDFGMVGKISKRDASYFQALIEAFLAKNYKKAVECLAQLGFLLPDADTQAMERLLSELLSFQMSELKNMDLLALKLEMNDIIQALPIQVPTSFVFLARSVGTIEGILRNVAPEEEPLDLGKPVFMDWLRNQSNKWTFIWQWLQSQPIFKVLHSANEFLQTPQKLEQLKETEQRRKFLFITQENHKKQMFQLLLVGLMGVGFGLYVMNPFIWKIGVGISAASFVAYLGASFKQKKWVKYMPEKKRV</sequence>
<dbReference type="InterPro" id="IPR004147">
    <property type="entry name" value="ABC1_dom"/>
</dbReference>
<name>A0ABV6KW47_9BACI</name>
<dbReference type="PANTHER" id="PTHR10566:SF113">
    <property type="entry name" value="PROTEIN ACTIVITY OF BC1 COMPLEX KINASE 7, CHLOROPLASTIC"/>
    <property type="match status" value="1"/>
</dbReference>
<dbReference type="RefSeq" id="WP_377058802.1">
    <property type="nucleotide sequence ID" value="NZ_JBHLUU010000118.1"/>
</dbReference>
<comment type="similarity">
    <text evidence="1">Belongs to the protein kinase superfamily. ADCK protein kinase family.</text>
</comment>
<dbReference type="Gene3D" id="1.10.510.10">
    <property type="entry name" value="Transferase(Phosphotransferase) domain 1"/>
    <property type="match status" value="1"/>
</dbReference>
<dbReference type="Pfam" id="PF03109">
    <property type="entry name" value="ABC1"/>
    <property type="match status" value="1"/>
</dbReference>
<feature type="domain" description="Protein kinase" evidence="3">
    <location>
        <begin position="114"/>
        <end position="471"/>
    </location>
</feature>
<evidence type="ECO:0000256" key="2">
    <source>
        <dbReference type="SAM" id="Phobius"/>
    </source>
</evidence>
<organism evidence="4 5">
    <name type="scientific">Robertmurraya beringensis</name>
    <dbReference type="NCBI Taxonomy" id="641660"/>
    <lineage>
        <taxon>Bacteria</taxon>
        <taxon>Bacillati</taxon>
        <taxon>Bacillota</taxon>
        <taxon>Bacilli</taxon>
        <taxon>Bacillales</taxon>
        <taxon>Bacillaceae</taxon>
        <taxon>Robertmurraya</taxon>
    </lineage>
</organism>